<keyword evidence="7" id="KW-0067">ATP-binding</keyword>
<dbReference type="Pfam" id="PF00512">
    <property type="entry name" value="HisKA"/>
    <property type="match status" value="1"/>
</dbReference>
<dbReference type="RefSeq" id="WP_130422491.1">
    <property type="nucleotide sequence ID" value="NZ_SHKW01000001.1"/>
</dbReference>
<dbReference type="InterPro" id="IPR001610">
    <property type="entry name" value="PAC"/>
</dbReference>
<dbReference type="FunFam" id="3.30.565.10:FF:000042">
    <property type="entry name" value="Two-component sensor histidine kinase KdpD"/>
    <property type="match status" value="1"/>
</dbReference>
<dbReference type="SUPFAM" id="SSF55785">
    <property type="entry name" value="PYP-like sensor domain (PAS domain)"/>
    <property type="match status" value="1"/>
</dbReference>
<dbReference type="FunFam" id="3.30.450.20:FF:000099">
    <property type="entry name" value="Sensory box sensor histidine kinase"/>
    <property type="match status" value="1"/>
</dbReference>
<dbReference type="InterPro" id="IPR011110">
    <property type="entry name" value="Reg_prop"/>
</dbReference>
<dbReference type="Pfam" id="PF07495">
    <property type="entry name" value="Y_Y_Y"/>
    <property type="match status" value="1"/>
</dbReference>
<evidence type="ECO:0000256" key="4">
    <source>
        <dbReference type="ARBA" id="ARBA00022679"/>
    </source>
</evidence>
<sequence length="1199" mass="132056">MCAAMERAHGLRRAAIALGVLLAYCPCVLALDPSLDVSQYAHTAWKVSEGFSKGVIFSIAQTPDGYLWLGTEFGLLRFDGVRNTEWQPPKGERLPSNDIRNLRAARDGRLWIGTTKGLASWKDGRLTHYPELDGQGVEALLEDHEGTIWVGMWAPPVGRLCTIQAGKTQCYGEDGRFGSGVTSLYEDSGGNLWAGGMTGLWRWKSGPPKLYPMPDPALRINALIEGDDGELLIAQNSGITQLRLGKIEAYPFPAGQQFRANTLLRDRHGGLWIGASVDAGLLHVHQGSTDLFTRSDGLSGDAVTCFFEDREGNIWAATVDGLDRFREFAVPSISVKQGLSSRGLSSVLAARDGSVWIGSSDGLNRWKNGQITVYRKRSAQAVRGGAKQKEELLERNHTSVSELIAESGLSATRTVRAITASGLPDDTVDSLFEDHRGRIWVGTVRGVAILESDQFIPISSVSEGIVYSIAGDSAGEVWISHEDGLFHLLRANVVERIPWATLGRKDVATALLRDSVQDALWLGYLGGGIAYFSNGQVRASYTAADGLGTGYVSDFRFDHDGTLWVSTEGGLSRVKNNRVTTLNSTNGLPCDTVHWMMEDDAHSVWLYMACGLVRIARPELDAWAADPKRTILTAVFDSSDGVRSHSFTSGYSPLVTKSPNGRLWFLPFGDVSVIDPRHLAFNKLPPPVHIEQIVADGKTYDAARGLRLPPGVRNLEIDYTALSLVDPEKVHFRFMLEGQDKDWRAVVNRRRAEYSNLSPGNYRFRVMACNNSGVWNEQGETLDFAIAPEFWQTNWFRALCVAGFLALLWALYRLRVRQLRRQEKKLHDVIETIPAIAWTALPDGWVDFSNHHWEEYTGLSLEEGAGSGWEVAVHPKDVKRHAEKWRASVASGEPFESEARYRRADGEYRWFLVRAVPLRDGGGKILKWYGTKTDIEDRKRAEQLQADLAHINRVTTLGELTSSLAHEIKQPIAATVINAHTCLRWLKRDRPDLDEIREAASSIVADGRRAGDIIERLQSLYKKSPPKRELVEMNEIINEMASLLRGEANRYAVSIRTDLAADLPKIAADRVQVQQVLINLMLNGIEAMKETGGVLTVKSQLGQDGRVMISVSDTGVGLPAEKADQIFDAFFTTKPQGSGMGLAISRSIVQSHGGRLWATANDGRGAAFHFTLPTAAEVVKVAATEPNSVSTGTSHGDTE</sequence>
<keyword evidence="5" id="KW-0547">Nucleotide-binding</keyword>
<evidence type="ECO:0000259" key="11">
    <source>
        <dbReference type="PROSITE" id="PS50113"/>
    </source>
</evidence>
<dbReference type="Proteomes" id="UP000292958">
    <property type="component" value="Unassembled WGS sequence"/>
</dbReference>
<evidence type="ECO:0000256" key="2">
    <source>
        <dbReference type="ARBA" id="ARBA00012438"/>
    </source>
</evidence>
<dbReference type="PROSITE" id="PS50113">
    <property type="entry name" value="PAC"/>
    <property type="match status" value="1"/>
</dbReference>
<evidence type="ECO:0000259" key="9">
    <source>
        <dbReference type="PROSITE" id="PS50109"/>
    </source>
</evidence>
<comment type="catalytic activity">
    <reaction evidence="1">
        <text>ATP + protein L-histidine = ADP + protein N-phospho-L-histidine.</text>
        <dbReference type="EC" id="2.7.13.3"/>
    </reaction>
</comment>
<evidence type="ECO:0000259" key="10">
    <source>
        <dbReference type="PROSITE" id="PS50112"/>
    </source>
</evidence>
<dbReference type="Pfam" id="PF08447">
    <property type="entry name" value="PAS_3"/>
    <property type="match status" value="1"/>
</dbReference>
<keyword evidence="8" id="KW-0902">Two-component regulatory system</keyword>
<dbReference type="EC" id="2.7.13.3" evidence="2"/>
<dbReference type="PROSITE" id="PS50109">
    <property type="entry name" value="HIS_KIN"/>
    <property type="match status" value="1"/>
</dbReference>
<evidence type="ECO:0000313" key="13">
    <source>
        <dbReference type="Proteomes" id="UP000292958"/>
    </source>
</evidence>
<dbReference type="OrthoDB" id="127270at2"/>
<dbReference type="SMART" id="SM00388">
    <property type="entry name" value="HisKA"/>
    <property type="match status" value="1"/>
</dbReference>
<evidence type="ECO:0000256" key="6">
    <source>
        <dbReference type="ARBA" id="ARBA00022777"/>
    </source>
</evidence>
<evidence type="ECO:0000256" key="5">
    <source>
        <dbReference type="ARBA" id="ARBA00022741"/>
    </source>
</evidence>
<dbReference type="InterPro" id="IPR036097">
    <property type="entry name" value="HisK_dim/P_sf"/>
</dbReference>
<dbReference type="CDD" id="cd00130">
    <property type="entry name" value="PAS"/>
    <property type="match status" value="1"/>
</dbReference>
<dbReference type="InterPro" id="IPR036890">
    <property type="entry name" value="HATPase_C_sf"/>
</dbReference>
<dbReference type="Pfam" id="PF07494">
    <property type="entry name" value="Reg_prop"/>
    <property type="match status" value="4"/>
</dbReference>
<evidence type="ECO:0000256" key="7">
    <source>
        <dbReference type="ARBA" id="ARBA00022840"/>
    </source>
</evidence>
<gene>
    <name evidence="12" type="ORF">BDD14_5430</name>
</gene>
<accession>A0A4Q7Z0I7</accession>
<dbReference type="Gene3D" id="2.60.40.10">
    <property type="entry name" value="Immunoglobulins"/>
    <property type="match status" value="1"/>
</dbReference>
<dbReference type="PROSITE" id="PS50112">
    <property type="entry name" value="PAS"/>
    <property type="match status" value="1"/>
</dbReference>
<keyword evidence="6" id="KW-0418">Kinase</keyword>
<organism evidence="12 13">
    <name type="scientific">Edaphobacter modestus</name>
    <dbReference type="NCBI Taxonomy" id="388466"/>
    <lineage>
        <taxon>Bacteria</taxon>
        <taxon>Pseudomonadati</taxon>
        <taxon>Acidobacteriota</taxon>
        <taxon>Terriglobia</taxon>
        <taxon>Terriglobales</taxon>
        <taxon>Acidobacteriaceae</taxon>
        <taxon>Edaphobacter</taxon>
    </lineage>
</organism>
<dbReference type="SUPFAM" id="SSF63829">
    <property type="entry name" value="Calcium-dependent phosphotriesterase"/>
    <property type="match status" value="3"/>
</dbReference>
<dbReference type="InterPro" id="IPR013783">
    <property type="entry name" value="Ig-like_fold"/>
</dbReference>
<keyword evidence="4" id="KW-0808">Transferase</keyword>
<dbReference type="Gene3D" id="3.30.565.10">
    <property type="entry name" value="Histidine kinase-like ATPase, C-terminal domain"/>
    <property type="match status" value="1"/>
</dbReference>
<dbReference type="PANTHER" id="PTHR43547">
    <property type="entry name" value="TWO-COMPONENT HISTIDINE KINASE"/>
    <property type="match status" value="1"/>
</dbReference>
<feature type="domain" description="Histidine kinase" evidence="9">
    <location>
        <begin position="963"/>
        <end position="1176"/>
    </location>
</feature>
<dbReference type="SMART" id="SM00086">
    <property type="entry name" value="PAC"/>
    <property type="match status" value="1"/>
</dbReference>
<dbReference type="PRINTS" id="PR00344">
    <property type="entry name" value="BCTRLSENSOR"/>
</dbReference>
<dbReference type="InterPro" id="IPR013655">
    <property type="entry name" value="PAS_fold_3"/>
</dbReference>
<dbReference type="InterPro" id="IPR004358">
    <property type="entry name" value="Sig_transdc_His_kin-like_C"/>
</dbReference>
<dbReference type="InterPro" id="IPR000014">
    <property type="entry name" value="PAS"/>
</dbReference>
<dbReference type="InterPro" id="IPR035965">
    <property type="entry name" value="PAS-like_dom_sf"/>
</dbReference>
<dbReference type="SUPFAM" id="SSF47384">
    <property type="entry name" value="Homodimeric domain of signal transducing histidine kinase"/>
    <property type="match status" value="1"/>
</dbReference>
<dbReference type="InterPro" id="IPR011123">
    <property type="entry name" value="Y_Y_Y"/>
</dbReference>
<feature type="domain" description="PAS" evidence="10">
    <location>
        <begin position="822"/>
        <end position="892"/>
    </location>
</feature>
<dbReference type="AlphaFoldDB" id="A0A4Q7Z0I7"/>
<dbReference type="SUPFAM" id="SSF55874">
    <property type="entry name" value="ATPase domain of HSP90 chaperone/DNA topoisomerase II/histidine kinase"/>
    <property type="match status" value="1"/>
</dbReference>
<evidence type="ECO:0000256" key="3">
    <source>
        <dbReference type="ARBA" id="ARBA00022553"/>
    </source>
</evidence>
<dbReference type="InterPro" id="IPR005467">
    <property type="entry name" value="His_kinase_dom"/>
</dbReference>
<dbReference type="InterPro" id="IPR003594">
    <property type="entry name" value="HATPase_dom"/>
</dbReference>
<dbReference type="Gene3D" id="3.30.450.20">
    <property type="entry name" value="PAS domain"/>
    <property type="match status" value="1"/>
</dbReference>
<evidence type="ECO:0000313" key="12">
    <source>
        <dbReference type="EMBL" id="RZU43727.1"/>
    </source>
</evidence>
<dbReference type="NCBIfam" id="TIGR00229">
    <property type="entry name" value="sensory_box"/>
    <property type="match status" value="1"/>
</dbReference>
<dbReference type="Gene3D" id="1.10.287.130">
    <property type="match status" value="1"/>
</dbReference>
<proteinExistence type="predicted"/>
<dbReference type="InterPro" id="IPR015943">
    <property type="entry name" value="WD40/YVTN_repeat-like_dom_sf"/>
</dbReference>
<comment type="caution">
    <text evidence="12">The sequence shown here is derived from an EMBL/GenBank/DDBJ whole genome shotgun (WGS) entry which is preliminary data.</text>
</comment>
<keyword evidence="3" id="KW-0597">Phosphoprotein</keyword>
<dbReference type="GO" id="GO:0042802">
    <property type="term" value="F:identical protein binding"/>
    <property type="evidence" value="ECO:0007669"/>
    <property type="project" value="UniProtKB-ARBA"/>
</dbReference>
<dbReference type="SMART" id="SM00387">
    <property type="entry name" value="HATPase_c"/>
    <property type="match status" value="1"/>
</dbReference>
<name>A0A4Q7Z0I7_9BACT</name>
<dbReference type="GO" id="GO:0000155">
    <property type="term" value="F:phosphorelay sensor kinase activity"/>
    <property type="evidence" value="ECO:0007669"/>
    <property type="project" value="InterPro"/>
</dbReference>
<dbReference type="Gene3D" id="2.130.10.10">
    <property type="entry name" value="YVTN repeat-like/Quinoprotein amine dehydrogenase"/>
    <property type="match status" value="4"/>
</dbReference>
<dbReference type="GO" id="GO:0005524">
    <property type="term" value="F:ATP binding"/>
    <property type="evidence" value="ECO:0007669"/>
    <property type="project" value="UniProtKB-KW"/>
</dbReference>
<dbReference type="EMBL" id="SHKW01000001">
    <property type="protein sequence ID" value="RZU43727.1"/>
    <property type="molecule type" value="Genomic_DNA"/>
</dbReference>
<protein>
    <recommendedName>
        <fullName evidence="2">histidine kinase</fullName>
        <ecNumber evidence="2">2.7.13.3</ecNumber>
    </recommendedName>
</protein>
<dbReference type="InterPro" id="IPR003661">
    <property type="entry name" value="HisK_dim/P_dom"/>
</dbReference>
<evidence type="ECO:0000256" key="1">
    <source>
        <dbReference type="ARBA" id="ARBA00000085"/>
    </source>
</evidence>
<feature type="domain" description="PAC" evidence="11">
    <location>
        <begin position="895"/>
        <end position="947"/>
    </location>
</feature>
<keyword evidence="13" id="KW-1185">Reference proteome</keyword>
<evidence type="ECO:0000256" key="8">
    <source>
        <dbReference type="ARBA" id="ARBA00023012"/>
    </source>
</evidence>
<dbReference type="PANTHER" id="PTHR43547:SF2">
    <property type="entry name" value="HYBRID SIGNAL TRANSDUCTION HISTIDINE KINASE C"/>
    <property type="match status" value="1"/>
</dbReference>
<dbReference type="SMART" id="SM00091">
    <property type="entry name" value="PAS"/>
    <property type="match status" value="1"/>
</dbReference>
<dbReference type="CDD" id="cd00082">
    <property type="entry name" value="HisKA"/>
    <property type="match status" value="1"/>
</dbReference>
<reference evidence="12 13" key="1">
    <citation type="submission" date="2019-02" db="EMBL/GenBank/DDBJ databases">
        <title>Genomic Encyclopedia of Archaeal and Bacterial Type Strains, Phase II (KMG-II): from individual species to whole genera.</title>
        <authorList>
            <person name="Goeker M."/>
        </authorList>
    </citation>
    <scope>NUCLEOTIDE SEQUENCE [LARGE SCALE GENOMIC DNA]</scope>
    <source>
        <strain evidence="12 13">DSM 18101</strain>
    </source>
</reference>
<dbReference type="Pfam" id="PF02518">
    <property type="entry name" value="HATPase_c"/>
    <property type="match status" value="1"/>
</dbReference>
<dbReference type="InterPro" id="IPR000700">
    <property type="entry name" value="PAS-assoc_C"/>
</dbReference>